<dbReference type="SUPFAM" id="SSF53850">
    <property type="entry name" value="Periplasmic binding protein-like II"/>
    <property type="match status" value="1"/>
</dbReference>
<dbReference type="Proteomes" id="UP000241848">
    <property type="component" value="Unassembled WGS sequence"/>
</dbReference>
<dbReference type="InterPro" id="IPR000914">
    <property type="entry name" value="SBP_5_dom"/>
</dbReference>
<dbReference type="Gene3D" id="3.40.190.10">
    <property type="entry name" value="Periplasmic binding protein-like II"/>
    <property type="match status" value="1"/>
</dbReference>
<evidence type="ECO:0000256" key="4">
    <source>
        <dbReference type="ARBA" id="ARBA00022729"/>
    </source>
</evidence>
<accession>A0A2T2WDL5</accession>
<dbReference type="GO" id="GO:0042597">
    <property type="term" value="C:periplasmic space"/>
    <property type="evidence" value="ECO:0007669"/>
    <property type="project" value="UniProtKB-ARBA"/>
</dbReference>
<dbReference type="GO" id="GO:0015833">
    <property type="term" value="P:peptide transport"/>
    <property type="evidence" value="ECO:0007669"/>
    <property type="project" value="TreeGrafter"/>
</dbReference>
<evidence type="ECO:0000259" key="6">
    <source>
        <dbReference type="Pfam" id="PF00496"/>
    </source>
</evidence>
<evidence type="ECO:0000313" key="7">
    <source>
        <dbReference type="EMBL" id="PSR20326.1"/>
    </source>
</evidence>
<dbReference type="GO" id="GO:0030313">
    <property type="term" value="C:cell envelope"/>
    <property type="evidence" value="ECO:0007669"/>
    <property type="project" value="UniProtKB-SubCell"/>
</dbReference>
<comment type="subcellular location">
    <subcellularLocation>
        <location evidence="1">Cell envelope</location>
    </subcellularLocation>
</comment>
<evidence type="ECO:0000256" key="1">
    <source>
        <dbReference type="ARBA" id="ARBA00004196"/>
    </source>
</evidence>
<dbReference type="GO" id="GO:0043190">
    <property type="term" value="C:ATP-binding cassette (ABC) transporter complex"/>
    <property type="evidence" value="ECO:0007669"/>
    <property type="project" value="InterPro"/>
</dbReference>
<comment type="caution">
    <text evidence="7">The sequence shown here is derived from an EMBL/GenBank/DDBJ whole genome shotgun (WGS) entry which is preliminary data.</text>
</comment>
<organism evidence="7 8">
    <name type="scientific">Sulfobacillus acidophilus</name>
    <dbReference type="NCBI Taxonomy" id="53633"/>
    <lineage>
        <taxon>Bacteria</taxon>
        <taxon>Bacillati</taxon>
        <taxon>Bacillota</taxon>
        <taxon>Clostridia</taxon>
        <taxon>Eubacteriales</taxon>
        <taxon>Clostridiales Family XVII. Incertae Sedis</taxon>
        <taxon>Sulfobacillus</taxon>
    </lineage>
</organism>
<keyword evidence="4 5" id="KW-0732">Signal</keyword>
<sequence length="538" mass="58687">MQNRGGLSMVKRTVGILSAISLASILAGCGTQTVSAAAHLKAAATVDSNTMVVTWSGNPQTVDPRKIYDGEDWNIGRALYVGLYSINHKGHLVPMIATSQPIISDHGLLYTIHLNPKAKWSNGQTVTAQDFVYALRTELSPKFESPDTYLWWMIQGASAYESGKSTTLGIKAIGSHTLQYTLSSPYSAFPYVLGVPASFPVNPSTIATVATKPVTDGPYVISQWKVGQDMVLSQNPYYFRHHKYPKHIEFDFNVNPSVGILRVEDGQADLVADGIPSANYEELRTNPSYSKDIVSGYQPAVVLLALNERVKPFNNLLVREAIQMAINKKHLVQLLNGRAQAAPGILPPSLPGFGANIPNPYPYNPTKAKKLLREAGYPHGFSVTLGLASEQTGSSEIETEVEADLKAIGVQVTAKPLPPEVAAQAKIPMMTYSWYMDYPDPADFVGGFLTSPAVVGGSNPAFLNDPTLDKMEDQAAAMPLGPKRTALYKKIDERAMKDAAYVPLFYPELTYFHSSRVHGFTYPAVYFPVIYSHLTLGQ</sequence>
<dbReference type="PANTHER" id="PTHR30290:SF10">
    <property type="entry name" value="PERIPLASMIC OLIGOPEPTIDE-BINDING PROTEIN-RELATED"/>
    <property type="match status" value="1"/>
</dbReference>
<dbReference type="PIRSF" id="PIRSF002741">
    <property type="entry name" value="MppA"/>
    <property type="match status" value="1"/>
</dbReference>
<protein>
    <recommendedName>
        <fullName evidence="6">Solute-binding protein family 5 domain-containing protein</fullName>
    </recommendedName>
</protein>
<evidence type="ECO:0000256" key="2">
    <source>
        <dbReference type="ARBA" id="ARBA00005695"/>
    </source>
</evidence>
<feature type="signal peptide" evidence="5">
    <location>
        <begin position="1"/>
        <end position="36"/>
    </location>
</feature>
<proteinExistence type="inferred from homology"/>
<dbReference type="PROSITE" id="PS51257">
    <property type="entry name" value="PROKAR_LIPOPROTEIN"/>
    <property type="match status" value="1"/>
</dbReference>
<evidence type="ECO:0000256" key="3">
    <source>
        <dbReference type="ARBA" id="ARBA00022448"/>
    </source>
</evidence>
<gene>
    <name evidence="7" type="ORF">C7B45_15465</name>
</gene>
<dbReference type="PANTHER" id="PTHR30290">
    <property type="entry name" value="PERIPLASMIC BINDING COMPONENT OF ABC TRANSPORTER"/>
    <property type="match status" value="1"/>
</dbReference>
<comment type="similarity">
    <text evidence="2">Belongs to the bacterial solute-binding protein 5 family.</text>
</comment>
<feature type="domain" description="Solute-binding protein family 5" evidence="6">
    <location>
        <begin position="92"/>
        <end position="451"/>
    </location>
</feature>
<evidence type="ECO:0000256" key="5">
    <source>
        <dbReference type="SAM" id="SignalP"/>
    </source>
</evidence>
<dbReference type="AlphaFoldDB" id="A0A2T2WDL5"/>
<dbReference type="EMBL" id="PXYV01000069">
    <property type="protein sequence ID" value="PSR20326.1"/>
    <property type="molecule type" value="Genomic_DNA"/>
</dbReference>
<keyword evidence="3" id="KW-0813">Transport</keyword>
<evidence type="ECO:0000313" key="8">
    <source>
        <dbReference type="Proteomes" id="UP000241848"/>
    </source>
</evidence>
<reference evidence="7 8" key="1">
    <citation type="journal article" date="2014" name="BMC Genomics">
        <title>Comparison of environmental and isolate Sulfobacillus genomes reveals diverse carbon, sulfur, nitrogen, and hydrogen metabolisms.</title>
        <authorList>
            <person name="Justice N.B."/>
            <person name="Norman A."/>
            <person name="Brown C.T."/>
            <person name="Singh A."/>
            <person name="Thomas B.C."/>
            <person name="Banfield J.F."/>
        </authorList>
    </citation>
    <scope>NUCLEOTIDE SEQUENCE [LARGE SCALE GENOMIC DNA]</scope>
    <source>
        <strain evidence="7">AMDSBA3</strain>
    </source>
</reference>
<feature type="chain" id="PRO_5015717912" description="Solute-binding protein family 5 domain-containing protein" evidence="5">
    <location>
        <begin position="37"/>
        <end position="538"/>
    </location>
</feature>
<dbReference type="CDD" id="cd00995">
    <property type="entry name" value="PBP2_NikA_DppA_OppA_like"/>
    <property type="match status" value="1"/>
</dbReference>
<dbReference type="InterPro" id="IPR030678">
    <property type="entry name" value="Peptide/Ni-bd"/>
</dbReference>
<dbReference type="InterPro" id="IPR039424">
    <property type="entry name" value="SBP_5"/>
</dbReference>
<dbReference type="GO" id="GO:1904680">
    <property type="term" value="F:peptide transmembrane transporter activity"/>
    <property type="evidence" value="ECO:0007669"/>
    <property type="project" value="TreeGrafter"/>
</dbReference>
<name>A0A2T2WDL5_9FIRM</name>
<dbReference type="Pfam" id="PF00496">
    <property type="entry name" value="SBP_bac_5"/>
    <property type="match status" value="1"/>
</dbReference>
<dbReference type="Gene3D" id="3.10.105.10">
    <property type="entry name" value="Dipeptide-binding Protein, Domain 3"/>
    <property type="match status" value="1"/>
</dbReference>